<comment type="subcellular location">
    <subcellularLocation>
        <location evidence="1">Membrane</location>
        <topology evidence="1">Single-pass membrane protein</topology>
    </subcellularLocation>
</comment>
<dbReference type="GO" id="GO:0050290">
    <property type="term" value="F:sphingomyelin phosphodiesterase D activity"/>
    <property type="evidence" value="ECO:0007669"/>
    <property type="project" value="InterPro"/>
</dbReference>
<evidence type="ECO:0000256" key="2">
    <source>
        <dbReference type="ARBA" id="ARBA00022692"/>
    </source>
</evidence>
<keyword evidence="2 6" id="KW-0812">Transmembrane</keyword>
<dbReference type="GO" id="GO:0046513">
    <property type="term" value="P:ceramide biosynthetic process"/>
    <property type="evidence" value="ECO:0007669"/>
    <property type="project" value="TreeGrafter"/>
</dbReference>
<sequence>MKRQANNYTDSSNKRIGTLESLWSKEKKADEPSNSTCTTVDACIGIITESQTISDSSSEKQDRIAANYNASSCHISISVDHPPARPVLSTYPVNNESRSFQSQWHSNRPWLEYSIKNNTAYCYYCRHFGISIQTKRLQSDAFATGFNWSRGLAHPSLKTWLIVMYTNHSLVSILDMGLIDACIHLNAQLPRMTVQELHVELPYVIRRIFGFGRFDWSLRDIGNDRSNLFSLVQEFFSPWNGELWKALTRLQDHTPQFTFQFSIADLPAHLRAKLASLCLPDIVRGRTTTTGQHLTSLALDPIEYFLFNLLSYVVSDQQTPDRPMRSDSIYLNILEMYLCLFLPIDASEFRLLLTPTSNSSSSNALSTSHAHDPRVLPPVPVETTPKKSPIRQSYLFGSNIKQRGDGQEKHMNLNASSTSSLLPSPTSAVLSTTTADTNELMKKIDYFIKCYVAFLIDVFQPSKSVFGTNSGSILVQEFNLSDVHLLCIRMFIKRLHLFCSYQIGVGGNNVFLLNTGMTLLEQRNLLVPLQTLKRTCIETYVRQPLYTLLQVGIVRCPLDQRYNTLLFIWYTYIRPWRFNPETSSNDHRTTNLLDTTTIDLDTSRQEPSIINTETINFVEHNLPFYGRLFQCAIDRLQKTDLTNVLIAQHVNKLANVFSAKNFSSLLLKAEQVAMYSLSTSYSPNKQRTSPPSSPDGPRPSYSILCDETRTLMLAFLRKMSSVLQRNERCIEERDLLVQREKQKALQAAENMSTNASDVFKRFFVKFLYIQPQKSTTENIQLKPLLSPDIIQQLTNTKTKFSELFQIDANTFDTIISDDEPSLAHSLDASFQANKSLSTSHTGSPLNSSYIPYDFDNPILSQPNPFEIPPLLWFNQQLSENINIRYADQINSLYNRQDLFGLFCRQLLYGPKDPRFQSIRTPQINFRHFTDIRTLLLLTLIYYVVRFIIGGTNLPLNLLLLTLIIFLWNILRTIQTYRHSLSSL</sequence>
<dbReference type="Pfam" id="PF14724">
    <property type="entry name" value="mit_SMPDase"/>
    <property type="match status" value="2"/>
</dbReference>
<evidence type="ECO:0000256" key="5">
    <source>
        <dbReference type="SAM" id="MobiDB-lite"/>
    </source>
</evidence>
<organism evidence="7 8">
    <name type="scientific">Rotaria socialis</name>
    <dbReference type="NCBI Taxonomy" id="392032"/>
    <lineage>
        <taxon>Eukaryota</taxon>
        <taxon>Metazoa</taxon>
        <taxon>Spiralia</taxon>
        <taxon>Gnathifera</taxon>
        <taxon>Rotifera</taxon>
        <taxon>Eurotatoria</taxon>
        <taxon>Bdelloidea</taxon>
        <taxon>Philodinida</taxon>
        <taxon>Philodinidae</taxon>
        <taxon>Rotaria</taxon>
    </lineage>
</organism>
<dbReference type="AlphaFoldDB" id="A0A820TQ63"/>
<comment type="caution">
    <text evidence="7">The sequence shown here is derived from an EMBL/GenBank/DDBJ whole genome shotgun (WGS) entry which is preliminary data.</text>
</comment>
<accession>A0A820TQ63</accession>
<protein>
    <submittedName>
        <fullName evidence="7">Uncharacterized protein</fullName>
    </submittedName>
</protein>
<gene>
    <name evidence="7" type="ORF">QYT958_LOCUS2254</name>
</gene>
<evidence type="ECO:0000256" key="6">
    <source>
        <dbReference type="SAM" id="Phobius"/>
    </source>
</evidence>
<dbReference type="EMBL" id="CAJOBR010000144">
    <property type="protein sequence ID" value="CAF4471500.1"/>
    <property type="molecule type" value="Genomic_DNA"/>
</dbReference>
<evidence type="ECO:0000313" key="7">
    <source>
        <dbReference type="EMBL" id="CAF4471500.1"/>
    </source>
</evidence>
<dbReference type="PANTHER" id="PTHR12988">
    <property type="entry name" value="SPHINGOMYELIN PHOSPHODIESTERASE 4"/>
    <property type="match status" value="1"/>
</dbReference>
<dbReference type="GO" id="GO:0046475">
    <property type="term" value="P:glycerophospholipid catabolic process"/>
    <property type="evidence" value="ECO:0007669"/>
    <property type="project" value="TreeGrafter"/>
</dbReference>
<evidence type="ECO:0000256" key="1">
    <source>
        <dbReference type="ARBA" id="ARBA00004167"/>
    </source>
</evidence>
<dbReference type="PANTHER" id="PTHR12988:SF6">
    <property type="entry name" value="SPHINGOMYELIN PHOSPHODIESTERASE 4"/>
    <property type="match status" value="1"/>
</dbReference>
<feature type="region of interest" description="Disordered" evidence="5">
    <location>
        <begin position="680"/>
        <end position="701"/>
    </location>
</feature>
<evidence type="ECO:0000256" key="4">
    <source>
        <dbReference type="ARBA" id="ARBA00023136"/>
    </source>
</evidence>
<evidence type="ECO:0000313" key="8">
    <source>
        <dbReference type="Proteomes" id="UP000663848"/>
    </source>
</evidence>
<reference evidence="7" key="1">
    <citation type="submission" date="2021-02" db="EMBL/GenBank/DDBJ databases">
        <authorList>
            <person name="Nowell W R."/>
        </authorList>
    </citation>
    <scope>NUCLEOTIDE SEQUENCE</scope>
</reference>
<dbReference type="InterPro" id="IPR024129">
    <property type="entry name" value="Sphingomy_SMPD4"/>
</dbReference>
<evidence type="ECO:0000256" key="3">
    <source>
        <dbReference type="ARBA" id="ARBA00022989"/>
    </source>
</evidence>
<keyword evidence="4 6" id="KW-0472">Membrane</keyword>
<name>A0A820TQ63_9BILA</name>
<dbReference type="Proteomes" id="UP000663848">
    <property type="component" value="Unassembled WGS sequence"/>
</dbReference>
<dbReference type="GO" id="GO:0016020">
    <property type="term" value="C:membrane"/>
    <property type="evidence" value="ECO:0007669"/>
    <property type="project" value="UniProtKB-SubCell"/>
</dbReference>
<feature type="region of interest" description="Disordered" evidence="5">
    <location>
        <begin position="362"/>
        <end position="386"/>
    </location>
</feature>
<proteinExistence type="predicted"/>
<keyword evidence="3 6" id="KW-1133">Transmembrane helix</keyword>
<dbReference type="GO" id="GO:0006685">
    <property type="term" value="P:sphingomyelin catabolic process"/>
    <property type="evidence" value="ECO:0007669"/>
    <property type="project" value="TreeGrafter"/>
</dbReference>
<feature type="transmembrane region" description="Helical" evidence="6">
    <location>
        <begin position="955"/>
        <end position="973"/>
    </location>
</feature>